<dbReference type="AlphaFoldDB" id="A0A423H5R3"/>
<evidence type="ECO:0000313" key="2">
    <source>
        <dbReference type="Proteomes" id="UP000286071"/>
    </source>
</evidence>
<proteinExistence type="predicted"/>
<dbReference type="Proteomes" id="UP000286071">
    <property type="component" value="Unassembled WGS sequence"/>
</dbReference>
<gene>
    <name evidence="1" type="ORF">BK659_14095</name>
</gene>
<dbReference type="EMBL" id="MOBJ01000009">
    <property type="protein sequence ID" value="RON08517.1"/>
    <property type="molecule type" value="Genomic_DNA"/>
</dbReference>
<comment type="caution">
    <text evidence="1">The sequence shown here is derived from an EMBL/GenBank/DDBJ whole genome shotgun (WGS) entry which is preliminary data.</text>
</comment>
<evidence type="ECO:0000313" key="1">
    <source>
        <dbReference type="EMBL" id="RON08517.1"/>
    </source>
</evidence>
<name>A0A423H5R3_9PSED</name>
<reference evidence="1 2" key="1">
    <citation type="submission" date="2016-10" db="EMBL/GenBank/DDBJ databases">
        <title>Comparative genome analysis of multiple Pseudomonas spp. focuses on biocontrol and plant growth promoting traits.</title>
        <authorList>
            <person name="Tao X.-Y."/>
            <person name="Taylor C.G."/>
        </authorList>
    </citation>
    <scope>NUCLEOTIDE SEQUENCE [LARGE SCALE GENOMIC DNA]</scope>
    <source>
        <strain evidence="1 2">48H11</strain>
    </source>
</reference>
<accession>A0A423H5R3</accession>
<sequence>MRLFSLFKFISVGKPSGCARWLFDAHKKAPSKTLHEQCSREAFRVVGLSVETGEHNALLHGLCQGLVDADLLL</sequence>
<protein>
    <submittedName>
        <fullName evidence="1">Uncharacterized protein</fullName>
    </submittedName>
</protein>
<organism evidence="1 2">
    <name type="scientific">Pseudomonas brassicacearum</name>
    <dbReference type="NCBI Taxonomy" id="930166"/>
    <lineage>
        <taxon>Bacteria</taxon>
        <taxon>Pseudomonadati</taxon>
        <taxon>Pseudomonadota</taxon>
        <taxon>Gammaproteobacteria</taxon>
        <taxon>Pseudomonadales</taxon>
        <taxon>Pseudomonadaceae</taxon>
        <taxon>Pseudomonas</taxon>
    </lineage>
</organism>